<evidence type="ECO:0000256" key="4">
    <source>
        <dbReference type="RuleBase" id="RU281113"/>
    </source>
</evidence>
<dbReference type="OrthoDB" id="8924181at2759"/>
<name>A0A8T2LAC3_ASTMX</name>
<dbReference type="EMBL" id="JAICCE010000017">
    <property type="protein sequence ID" value="KAG9265921.1"/>
    <property type="molecule type" value="Genomic_DNA"/>
</dbReference>
<dbReference type="InterPro" id="IPR013783">
    <property type="entry name" value="Ig-like_fold"/>
</dbReference>
<keyword evidence="2" id="KW-1015">Disulfide bond</keyword>
<dbReference type="Pfam" id="PF10420">
    <property type="entry name" value="IL12p40_C"/>
    <property type="match status" value="1"/>
</dbReference>
<gene>
    <name evidence="4 6" type="primary">IL12B</name>
    <name evidence="6" type="ORF">AMEX_G20400</name>
</gene>
<reference evidence="6 7" key="1">
    <citation type="submission" date="2021-07" db="EMBL/GenBank/DDBJ databases">
        <authorList>
            <person name="Imarazene B."/>
            <person name="Zahm M."/>
            <person name="Klopp C."/>
            <person name="Cabau C."/>
            <person name="Beille S."/>
            <person name="Jouanno E."/>
            <person name="Castinel A."/>
            <person name="Lluch J."/>
            <person name="Gil L."/>
            <person name="Kuchtly C."/>
            <person name="Lopez Roques C."/>
            <person name="Donnadieu C."/>
            <person name="Parrinello H."/>
            <person name="Journot L."/>
            <person name="Du K."/>
            <person name="Schartl M."/>
            <person name="Retaux S."/>
            <person name="Guiguen Y."/>
        </authorList>
    </citation>
    <scope>NUCLEOTIDE SEQUENCE [LARGE SCALE GENOMIC DNA]</scope>
    <source>
        <strain evidence="6">Pach_M1</strain>
        <tissue evidence="6">Testis</tissue>
    </source>
</reference>
<evidence type="ECO:0000256" key="3">
    <source>
        <dbReference type="ARBA" id="ARBA00023180"/>
    </source>
</evidence>
<feature type="domain" description="Interleukin-12 beta central" evidence="5">
    <location>
        <begin position="117"/>
        <end position="192"/>
    </location>
</feature>
<keyword evidence="4" id="KW-0964">Secreted</keyword>
<dbReference type="InterPro" id="IPR050676">
    <property type="entry name" value="IL-12"/>
</dbReference>
<organism evidence="6 7">
    <name type="scientific">Astyanax mexicanus</name>
    <name type="common">Blind cave fish</name>
    <name type="synonym">Astyanax fasciatus mexicanus</name>
    <dbReference type="NCBI Taxonomy" id="7994"/>
    <lineage>
        <taxon>Eukaryota</taxon>
        <taxon>Metazoa</taxon>
        <taxon>Chordata</taxon>
        <taxon>Craniata</taxon>
        <taxon>Vertebrata</taxon>
        <taxon>Euteleostomi</taxon>
        <taxon>Actinopterygii</taxon>
        <taxon>Neopterygii</taxon>
        <taxon>Teleostei</taxon>
        <taxon>Ostariophysi</taxon>
        <taxon>Characiformes</taxon>
        <taxon>Characoidei</taxon>
        <taxon>Acestrorhamphidae</taxon>
        <taxon>Acestrorhamphinae</taxon>
        <taxon>Astyanax</taxon>
    </lineage>
</organism>
<dbReference type="InterPro" id="IPR019482">
    <property type="entry name" value="IL-12_beta_cen-dom"/>
</dbReference>
<keyword evidence="3 4" id="KW-0325">Glycoprotein</keyword>
<dbReference type="Proteomes" id="UP000752171">
    <property type="component" value="Unassembled WGS sequence"/>
</dbReference>
<dbReference type="Gene3D" id="2.60.40.10">
    <property type="entry name" value="Immunoglobulins"/>
    <property type="match status" value="2"/>
</dbReference>
<comment type="caution">
    <text evidence="6">The sequence shown here is derived from an EMBL/GenBank/DDBJ whole genome shotgun (WGS) entry which is preliminary data.</text>
</comment>
<comment type="subcellular location">
    <subcellularLocation>
        <location evidence="4">Secreted</location>
    </subcellularLocation>
</comment>
<evidence type="ECO:0000313" key="7">
    <source>
        <dbReference type="Proteomes" id="UP000752171"/>
    </source>
</evidence>
<feature type="signal peptide" evidence="4">
    <location>
        <begin position="1"/>
        <end position="20"/>
    </location>
</feature>
<keyword evidence="4" id="KW-0202">Cytokine</keyword>
<evidence type="ECO:0000256" key="2">
    <source>
        <dbReference type="ARBA" id="ARBA00023157"/>
    </source>
</evidence>
<feature type="chain" id="PRO_5035969021" description="Interleukin-12 subunit beta" evidence="4">
    <location>
        <begin position="21"/>
        <end position="318"/>
    </location>
</feature>
<dbReference type="AlphaFoldDB" id="A0A8T2LAC3"/>
<evidence type="ECO:0000259" key="5">
    <source>
        <dbReference type="Pfam" id="PF10420"/>
    </source>
</evidence>
<sequence length="318" mass="36898">MKGVFFFLLFIFLNVRNSTSLQFIKPNVIGLEVNGDPMIQKSKVLLRCGDQFEGTEIHWQKNGMTIPDQGNNITIAIYGMLGGNYTCHNPSGELLNHTLVLVKPVDFEKAILTATDKEFITCVARNYSGPFHCFWKWDSKRNGVVVFVKASRNSQLMNCSLDVDNNGLTCEEQQCPSSEEVNRISLTLMVRSQYRLEEHQKTFFIHDIIKPDKVSIVKSKDDEFEWEQPSTWNTPCSYYPLMYEVKVVSHRKDCTHIGNHSEPHYTNLTQYKVNSRKSYTFCVRAQDSLTNQVWSEWSEEKVSKQKSGRKQYISYHYR</sequence>
<keyword evidence="1 4" id="KW-0732">Signal</keyword>
<dbReference type="PANTHER" id="PTHR48485:SF4">
    <property type="entry name" value="INTERLEUKIN-12 SUBUNIT BETA"/>
    <property type="match status" value="1"/>
</dbReference>
<dbReference type="PIRSF" id="PIRSF038007">
    <property type="entry name" value="IL_12_beta"/>
    <property type="match status" value="1"/>
</dbReference>
<dbReference type="PRINTS" id="PR01928">
    <property type="entry name" value="INTRLEUKN12B"/>
</dbReference>
<dbReference type="GO" id="GO:0005615">
    <property type="term" value="C:extracellular space"/>
    <property type="evidence" value="ECO:0007669"/>
    <property type="project" value="UniProtKB-KW"/>
</dbReference>
<keyword evidence="4" id="KW-0393">Immunoglobulin domain</keyword>
<evidence type="ECO:0000256" key="1">
    <source>
        <dbReference type="ARBA" id="ARBA00022729"/>
    </source>
</evidence>
<dbReference type="InterPro" id="IPR036116">
    <property type="entry name" value="FN3_sf"/>
</dbReference>
<dbReference type="GO" id="GO:0004896">
    <property type="term" value="F:cytokine receptor activity"/>
    <property type="evidence" value="ECO:0007669"/>
    <property type="project" value="UniProtKB-UniRule"/>
</dbReference>
<dbReference type="InterPro" id="IPR015528">
    <property type="entry name" value="IL-12_beta"/>
</dbReference>
<dbReference type="GO" id="GO:0005125">
    <property type="term" value="F:cytokine activity"/>
    <property type="evidence" value="ECO:0007669"/>
    <property type="project" value="UniProtKB-KW"/>
</dbReference>
<accession>A0A8T2LAC3</accession>
<protein>
    <recommendedName>
        <fullName evidence="4">Interleukin-12 subunit beta</fullName>
        <shortName evidence="4">IL-12B</shortName>
    </recommendedName>
    <alternativeName>
        <fullName evidence="4">Cytotoxic lymphocyte maturation factor 40 kDa subunit</fullName>
    </alternativeName>
    <alternativeName>
        <fullName evidence="4">IL-12 subunit p40</fullName>
    </alternativeName>
</protein>
<comment type="subunit">
    <text evidence="4">Heterodimer with IL12A; disulfide-linked. The heterodimer is known as interleukin IL-12.</text>
</comment>
<comment type="similarity">
    <text evidence="4">Belongs to the IL-12B family.</text>
</comment>
<dbReference type="SUPFAM" id="SSF49265">
    <property type="entry name" value="Fibronectin type III"/>
    <property type="match status" value="2"/>
</dbReference>
<evidence type="ECO:0000313" key="6">
    <source>
        <dbReference type="EMBL" id="KAG9265921.1"/>
    </source>
</evidence>
<dbReference type="PANTHER" id="PTHR48485">
    <property type="entry name" value="INTERLEUKIN-12 SUBUNIT BETA-RELATED"/>
    <property type="match status" value="1"/>
</dbReference>
<proteinExistence type="inferred from homology"/>